<evidence type="ECO:0000313" key="3">
    <source>
        <dbReference type="EMBL" id="MTT32200.1"/>
    </source>
</evidence>
<gene>
    <name evidence="3" type="ORF">GMB86_09305</name>
</gene>
<evidence type="ECO:0000259" key="2">
    <source>
        <dbReference type="Pfam" id="PF01370"/>
    </source>
</evidence>
<dbReference type="Pfam" id="PF01370">
    <property type="entry name" value="Epimerase"/>
    <property type="match status" value="1"/>
</dbReference>
<feature type="domain" description="NAD-dependent epimerase/dehydratase" evidence="2">
    <location>
        <begin position="13"/>
        <end position="243"/>
    </location>
</feature>
<evidence type="ECO:0000313" key="4">
    <source>
        <dbReference type="Proteomes" id="UP000440978"/>
    </source>
</evidence>
<dbReference type="AlphaFoldDB" id="A0A6N8CR92"/>
<dbReference type="EMBL" id="WNHB01000013">
    <property type="protein sequence ID" value="MTT32200.1"/>
    <property type="molecule type" value="Genomic_DNA"/>
</dbReference>
<dbReference type="InterPro" id="IPR001509">
    <property type="entry name" value="Epimerase_deHydtase"/>
</dbReference>
<reference evidence="3 4" key="1">
    <citation type="submission" date="2019-11" db="EMBL/GenBank/DDBJ databases">
        <title>Terrilactibacillus tamarindus sp. nov. BCM23-1 isolated from bark of Tamarindus indica.</title>
        <authorList>
            <person name="Kingkaew E."/>
            <person name="Tanasupawat S."/>
        </authorList>
    </citation>
    <scope>NUCLEOTIDE SEQUENCE [LARGE SCALE GENOMIC DNA]</scope>
    <source>
        <strain evidence="3 4">BCM23-1</strain>
    </source>
</reference>
<dbReference type="SUPFAM" id="SSF51735">
    <property type="entry name" value="NAD(P)-binding Rossmann-fold domains"/>
    <property type="match status" value="1"/>
</dbReference>
<keyword evidence="4" id="KW-1185">Reference proteome</keyword>
<comment type="caution">
    <text evidence="3">The sequence shown here is derived from an EMBL/GenBank/DDBJ whole genome shotgun (WGS) entry which is preliminary data.</text>
</comment>
<proteinExistence type="inferred from homology"/>
<sequence length="316" mass="35573">MGVRKRCHQLNTLVTGGLGFLGSTISKLLSEKGETVICYDQRSSNGENKQSIYNVQGDLRDLPFILETIKNYNVDKIIHTAAISHPYFSRKIPYQTVMINAVGTTNIFESARLTGIKRIVNLSSECVYGNNRELGIITEEAPLNPTTPYGVTKVFTEKMGQVYNNLYGMEIISLRPGWIYGPGQFMQCYMKTLLRNAIDGLPTYEKNGKDYLFQYVHVKDVANACIIAADVNIPSLQHNVFNITGGNQISYGNLVERIKKIFPLAQIEIGGGTIDVLDQNAEFEIRRAREELGFVPQISLDEGINEYAKWLEKHEY</sequence>
<dbReference type="PANTHER" id="PTHR43000">
    <property type="entry name" value="DTDP-D-GLUCOSE 4,6-DEHYDRATASE-RELATED"/>
    <property type="match status" value="1"/>
</dbReference>
<organism evidence="3 4">
    <name type="scientific">Terrilactibacillus tamarindi</name>
    <dbReference type="NCBI Taxonomy" id="2599694"/>
    <lineage>
        <taxon>Bacteria</taxon>
        <taxon>Bacillati</taxon>
        <taxon>Bacillota</taxon>
        <taxon>Bacilli</taxon>
        <taxon>Bacillales</taxon>
        <taxon>Bacillaceae</taxon>
        <taxon>Terrilactibacillus</taxon>
    </lineage>
</organism>
<accession>A0A6N8CR92</accession>
<comment type="similarity">
    <text evidence="1">Belongs to the NAD(P)-dependent epimerase/dehydratase family.</text>
</comment>
<dbReference type="Proteomes" id="UP000440978">
    <property type="component" value="Unassembled WGS sequence"/>
</dbReference>
<dbReference type="InterPro" id="IPR036291">
    <property type="entry name" value="NAD(P)-bd_dom_sf"/>
</dbReference>
<dbReference type="Gene3D" id="3.40.50.720">
    <property type="entry name" value="NAD(P)-binding Rossmann-like Domain"/>
    <property type="match status" value="1"/>
</dbReference>
<name>A0A6N8CR92_9BACI</name>
<evidence type="ECO:0000256" key="1">
    <source>
        <dbReference type="ARBA" id="ARBA00007637"/>
    </source>
</evidence>
<protein>
    <submittedName>
        <fullName evidence="3">NAD-dependent epimerase/dehydratase family protein</fullName>
    </submittedName>
</protein>